<keyword evidence="5" id="KW-1185">Reference proteome</keyword>
<dbReference type="EMBL" id="JFFI01002561">
    <property type="protein sequence ID" value="KXH30298.1"/>
    <property type="molecule type" value="Genomic_DNA"/>
</dbReference>
<dbReference type="InterPro" id="IPR029063">
    <property type="entry name" value="SAM-dependent_MTases_sf"/>
</dbReference>
<dbReference type="STRING" id="1209931.A0A135S328"/>
<feature type="domain" description="Methyltransferase" evidence="2">
    <location>
        <begin position="66"/>
        <end position="161"/>
    </location>
</feature>
<dbReference type="Pfam" id="PF20253">
    <property type="entry name" value="DUF6604"/>
    <property type="match status" value="1"/>
</dbReference>
<organism evidence="4 5">
    <name type="scientific">Colletotrichum salicis</name>
    <dbReference type="NCBI Taxonomy" id="1209931"/>
    <lineage>
        <taxon>Eukaryota</taxon>
        <taxon>Fungi</taxon>
        <taxon>Dikarya</taxon>
        <taxon>Ascomycota</taxon>
        <taxon>Pezizomycotina</taxon>
        <taxon>Sordariomycetes</taxon>
        <taxon>Hypocreomycetidae</taxon>
        <taxon>Glomerellales</taxon>
        <taxon>Glomerellaceae</taxon>
        <taxon>Colletotrichum</taxon>
        <taxon>Colletotrichum acutatum species complex</taxon>
    </lineage>
</organism>
<feature type="domain" description="DUF6604" evidence="3">
    <location>
        <begin position="189"/>
        <end position="441"/>
    </location>
</feature>
<sequence>MEERRASIEASWTKTAYNLNRGDVDVEREQLADNHFKVWLPLTVDLLPPHILSHLKEEDRDRAPLIADVATGSGVWLTSLAQIVPQGSELYGFDLDGLKLPQSHRSEVSVDFMEHDVLQPFPTALKDTFDLVHVRLLALGLKKDDWDVAATNMRELLVPGGWLLWEDMSDLFIRFYPLSRAYEDFWWVTMQHDAKPSKGGRLKGKERAKARAADGGKKGSNAETTTEAKHIIAIKDFLPLATFIAGRQDPAVSVPDVFSTTIDRVIRLRSAFAGHLSDGGAQPDSQSDEQHGYFVGVLMAVGEALRPNMAPTKAEDAAADADTNAINDAPNDPAKDLGNRFAALSVDEPTEAFIEAFRNASHERPKTRNEDPVSYEFEPQDSPGDAVFAFSALAKDLQKIRAQIKSIWVNHRDGTLDLASAAVATTAATSIARGLIEEVAPLLDAQEGGVFGFLNNFYLAQCISRGFDPEHVRFQMDMNSSNYDTYNIADQCYVIASHVMSSFIHALHPKRLPLVNEKILGTYDRSSDLASKTGGEKRAEYRILLMDLFLELITVIQMVPEYPVEDEFLREMRLFKKELKERLLFARLHRTSLS</sequence>
<feature type="compositionally biased region" description="Basic and acidic residues" evidence="1">
    <location>
        <begin position="203"/>
        <end position="217"/>
    </location>
</feature>
<evidence type="ECO:0000313" key="5">
    <source>
        <dbReference type="Proteomes" id="UP000070121"/>
    </source>
</evidence>
<comment type="caution">
    <text evidence="4">The sequence shown here is derived from an EMBL/GenBank/DDBJ whole genome shotgun (WGS) entry which is preliminary data.</text>
</comment>
<dbReference type="AlphaFoldDB" id="A0A135S328"/>
<accession>A0A135S328</accession>
<dbReference type="SUPFAM" id="SSF53335">
    <property type="entry name" value="S-adenosyl-L-methionine-dependent methyltransferases"/>
    <property type="match status" value="1"/>
</dbReference>
<dbReference type="PANTHER" id="PTHR38795:SF1">
    <property type="entry name" value="DUF6604 DOMAIN-CONTAINING PROTEIN"/>
    <property type="match status" value="1"/>
</dbReference>
<proteinExistence type="predicted"/>
<reference evidence="4 5" key="1">
    <citation type="submission" date="2014-02" db="EMBL/GenBank/DDBJ databases">
        <title>The genome sequence of Colletotrichum salicis CBS 607.94.</title>
        <authorList>
            <person name="Baroncelli R."/>
            <person name="Thon M.R."/>
        </authorList>
    </citation>
    <scope>NUCLEOTIDE SEQUENCE [LARGE SCALE GENOMIC DNA]</scope>
    <source>
        <strain evidence="4 5">CBS 607.94</strain>
    </source>
</reference>
<dbReference type="Gene3D" id="3.40.50.150">
    <property type="entry name" value="Vaccinia Virus protein VP39"/>
    <property type="match status" value="1"/>
</dbReference>
<dbReference type="InterPro" id="IPR041698">
    <property type="entry name" value="Methyltransf_25"/>
</dbReference>
<dbReference type="Proteomes" id="UP000070121">
    <property type="component" value="Unassembled WGS sequence"/>
</dbReference>
<dbReference type="OrthoDB" id="417697at2759"/>
<feature type="region of interest" description="Disordered" evidence="1">
    <location>
        <begin position="195"/>
        <end position="224"/>
    </location>
</feature>
<evidence type="ECO:0000259" key="3">
    <source>
        <dbReference type="Pfam" id="PF20253"/>
    </source>
</evidence>
<dbReference type="PANTHER" id="PTHR38795">
    <property type="entry name" value="DUF6604 DOMAIN-CONTAINING PROTEIN"/>
    <property type="match status" value="1"/>
</dbReference>
<dbReference type="InterPro" id="IPR046539">
    <property type="entry name" value="DUF6604"/>
</dbReference>
<protein>
    <submittedName>
        <fullName evidence="4">Uncharacterized protein</fullName>
    </submittedName>
</protein>
<dbReference type="CDD" id="cd02440">
    <property type="entry name" value="AdoMet_MTases"/>
    <property type="match status" value="1"/>
</dbReference>
<name>A0A135S328_9PEZI</name>
<dbReference type="Pfam" id="PF13649">
    <property type="entry name" value="Methyltransf_25"/>
    <property type="match status" value="1"/>
</dbReference>
<gene>
    <name evidence="4" type="ORF">CSAL01_11685</name>
</gene>
<evidence type="ECO:0000256" key="1">
    <source>
        <dbReference type="SAM" id="MobiDB-lite"/>
    </source>
</evidence>
<evidence type="ECO:0000259" key="2">
    <source>
        <dbReference type="Pfam" id="PF13649"/>
    </source>
</evidence>
<evidence type="ECO:0000313" key="4">
    <source>
        <dbReference type="EMBL" id="KXH30298.1"/>
    </source>
</evidence>